<dbReference type="Proteomes" id="UP000800093">
    <property type="component" value="Unassembled WGS sequence"/>
</dbReference>
<accession>A0A9P4N2K4</accession>
<dbReference type="PIRSF" id="PIRSF013171">
    <property type="entry name" value="Pur_nuclsid_perm"/>
    <property type="match status" value="1"/>
</dbReference>
<evidence type="ECO:0000256" key="2">
    <source>
        <dbReference type="SAM" id="SignalP"/>
    </source>
</evidence>
<dbReference type="AlphaFoldDB" id="A0A9P4N2K4"/>
<organism evidence="3 4">
    <name type="scientific">Lojkania enalia</name>
    <dbReference type="NCBI Taxonomy" id="147567"/>
    <lineage>
        <taxon>Eukaryota</taxon>
        <taxon>Fungi</taxon>
        <taxon>Dikarya</taxon>
        <taxon>Ascomycota</taxon>
        <taxon>Pezizomycotina</taxon>
        <taxon>Dothideomycetes</taxon>
        <taxon>Pleosporomycetidae</taxon>
        <taxon>Pleosporales</taxon>
        <taxon>Pleosporales incertae sedis</taxon>
        <taxon>Lojkania</taxon>
    </lineage>
</organism>
<evidence type="ECO:0000313" key="4">
    <source>
        <dbReference type="Proteomes" id="UP000800093"/>
    </source>
</evidence>
<dbReference type="OrthoDB" id="2331083at2759"/>
<comment type="similarity">
    <text evidence="1">Belongs to the NUP family.</text>
</comment>
<comment type="caution">
    <text evidence="3">The sequence shown here is derived from an EMBL/GenBank/DDBJ whole genome shotgun (WGS) entry which is preliminary data.</text>
</comment>
<name>A0A9P4N2K4_9PLEO</name>
<proteinExistence type="inferred from homology"/>
<dbReference type="PANTHER" id="PTHR38643:SF1">
    <property type="entry name" value="PURINE NUCLEOSIDE PERMEASE C285.05-RELATED"/>
    <property type="match status" value="1"/>
</dbReference>
<evidence type="ECO:0000256" key="1">
    <source>
        <dbReference type="PIRNR" id="PIRNR013171"/>
    </source>
</evidence>
<sequence>MHFSAYTQILVGLPLFAVASPVPSNAKGASQAQDEKIAPKVFIINTWKREEDIWRNAEGFNVFEKNITIPGLPPQYPDVHCTQDGSVCQVTVGEGEINAALSTTSLLLSTIFDLRKTYFLISGLASINPKIGTIGSITFAQYALQFGLQHEFDARQIPENFSSGYMAQGSLYPGAKPAFYFGTELYSLNIALRNYMLDIANRVVFNLSDSDAAKVYRALYYSSNTIYLPATYSPSITPCDSITSDTWYTGAKLGDAIEKYVEEFTDGDATYGTASQEDNAILAALFRFSINASDPDVITPSSPSNLELVDFSRVILMRAAGDFDREHWGQSPLQNLLYAEQAKGPALDNIRIVGQEIINVVLEEWYFFEGGVPVGNKVGDVWKYLGVVPNATCQCADKETIMAWKS</sequence>
<feature type="chain" id="PRO_5040411529" evidence="2">
    <location>
        <begin position="20"/>
        <end position="406"/>
    </location>
</feature>
<comment type="function">
    <text evidence="1">Nucleoside permease that transports adenosine and guanosine.</text>
</comment>
<protein>
    <submittedName>
        <fullName evidence="3">Purine nucleoside permease</fullName>
    </submittedName>
</protein>
<keyword evidence="4" id="KW-1185">Reference proteome</keyword>
<dbReference type="GO" id="GO:0055085">
    <property type="term" value="P:transmembrane transport"/>
    <property type="evidence" value="ECO:0007669"/>
    <property type="project" value="InterPro"/>
</dbReference>
<evidence type="ECO:0000313" key="3">
    <source>
        <dbReference type="EMBL" id="KAF2262678.1"/>
    </source>
</evidence>
<reference evidence="4" key="1">
    <citation type="journal article" date="2020" name="Stud. Mycol.">
        <title>101 Dothideomycetes genomes: A test case for predicting lifestyles and emergence of pathogens.</title>
        <authorList>
            <person name="Haridas S."/>
            <person name="Albert R."/>
            <person name="Binder M."/>
            <person name="Bloem J."/>
            <person name="LaButti K."/>
            <person name="Salamov A."/>
            <person name="Andreopoulos B."/>
            <person name="Baker S."/>
            <person name="Barry K."/>
            <person name="Bills G."/>
            <person name="Bluhm B."/>
            <person name="Cannon C."/>
            <person name="Castanera R."/>
            <person name="Culley D."/>
            <person name="Daum C."/>
            <person name="Ezra D."/>
            <person name="Gonzalez J."/>
            <person name="Henrissat B."/>
            <person name="Kuo A."/>
            <person name="Liang C."/>
            <person name="Lipzen A."/>
            <person name="Lutzoni F."/>
            <person name="Magnuson J."/>
            <person name="Mondo S."/>
            <person name="Nolan M."/>
            <person name="Ohm R."/>
            <person name="Pangilinan J."/>
            <person name="Park H.-J."/>
            <person name="Ramirez L."/>
            <person name="Alfaro M."/>
            <person name="Sun H."/>
            <person name="Tritt A."/>
            <person name="Yoshinaga Y."/>
            <person name="Zwiers L.-H."/>
            <person name="Turgeon B."/>
            <person name="Goodwin S."/>
            <person name="Spatafora J."/>
            <person name="Crous P."/>
            <person name="Grigoriev I."/>
        </authorList>
    </citation>
    <scope>NUCLEOTIDE SEQUENCE [LARGE SCALE GENOMIC DNA]</scope>
    <source>
        <strain evidence="4">CBS 304.66</strain>
    </source>
</reference>
<dbReference type="InterPro" id="IPR009486">
    <property type="entry name" value="Pur_nuclsid_perm"/>
</dbReference>
<keyword evidence="2" id="KW-0732">Signal</keyword>
<dbReference type="EMBL" id="ML986637">
    <property type="protein sequence ID" value="KAF2262678.1"/>
    <property type="molecule type" value="Genomic_DNA"/>
</dbReference>
<dbReference type="PANTHER" id="PTHR38643">
    <property type="entry name" value="PURINE NUCLEOSIDE PERMEASE C285.05-RELATED"/>
    <property type="match status" value="1"/>
</dbReference>
<dbReference type="Pfam" id="PF06516">
    <property type="entry name" value="NUP"/>
    <property type="match status" value="1"/>
</dbReference>
<feature type="signal peptide" evidence="2">
    <location>
        <begin position="1"/>
        <end position="19"/>
    </location>
</feature>
<keyword evidence="1" id="KW-0813">Transport</keyword>
<dbReference type="GO" id="GO:0005783">
    <property type="term" value="C:endoplasmic reticulum"/>
    <property type="evidence" value="ECO:0007669"/>
    <property type="project" value="TreeGrafter"/>
</dbReference>
<gene>
    <name evidence="3" type="ORF">CC78DRAFT_519635</name>
</gene>